<protein>
    <submittedName>
        <fullName evidence="2">Uncharacterized protein</fullName>
    </submittedName>
</protein>
<dbReference type="EMBL" id="JACHFE010000002">
    <property type="protein sequence ID" value="MBB5320610.1"/>
    <property type="molecule type" value="Genomic_DNA"/>
</dbReference>
<organism evidence="2 3">
    <name type="scientific">Marinobacter oulmenensis</name>
    <dbReference type="NCBI Taxonomy" id="643747"/>
    <lineage>
        <taxon>Bacteria</taxon>
        <taxon>Pseudomonadati</taxon>
        <taxon>Pseudomonadota</taxon>
        <taxon>Gammaproteobacteria</taxon>
        <taxon>Pseudomonadales</taxon>
        <taxon>Marinobacteraceae</taxon>
        <taxon>Marinobacter</taxon>
    </lineage>
</organism>
<keyword evidence="1" id="KW-0472">Membrane</keyword>
<dbReference type="Proteomes" id="UP000591735">
    <property type="component" value="Unassembled WGS sequence"/>
</dbReference>
<sequence length="34" mass="3471">MSKSTRPDSQVDAVAAVVLILMAVGAAVLWVSGQ</sequence>
<feature type="transmembrane region" description="Helical" evidence="1">
    <location>
        <begin position="12"/>
        <end position="31"/>
    </location>
</feature>
<gene>
    <name evidence="2" type="ORF">HNR38_001082</name>
</gene>
<comment type="caution">
    <text evidence="2">The sequence shown here is derived from an EMBL/GenBank/DDBJ whole genome shotgun (WGS) entry which is preliminary data.</text>
</comment>
<evidence type="ECO:0000256" key="1">
    <source>
        <dbReference type="SAM" id="Phobius"/>
    </source>
</evidence>
<keyword evidence="3" id="KW-1185">Reference proteome</keyword>
<evidence type="ECO:0000313" key="2">
    <source>
        <dbReference type="EMBL" id="MBB5320610.1"/>
    </source>
</evidence>
<accession>A0A840UBG9</accession>
<name>A0A840UBG9_9GAMM</name>
<evidence type="ECO:0000313" key="3">
    <source>
        <dbReference type="Proteomes" id="UP000591735"/>
    </source>
</evidence>
<dbReference type="AlphaFoldDB" id="A0A840UBG9"/>
<proteinExistence type="predicted"/>
<keyword evidence="1" id="KW-1133">Transmembrane helix</keyword>
<reference evidence="2 3" key="1">
    <citation type="submission" date="2020-08" db="EMBL/GenBank/DDBJ databases">
        <title>Genomic Encyclopedia of Type Strains, Phase IV (KMG-IV): sequencing the most valuable type-strain genomes for metagenomic binning, comparative biology and taxonomic classification.</title>
        <authorList>
            <person name="Goeker M."/>
        </authorList>
    </citation>
    <scope>NUCLEOTIDE SEQUENCE [LARGE SCALE GENOMIC DNA]</scope>
    <source>
        <strain evidence="2 3">DSM 22359</strain>
    </source>
</reference>
<keyword evidence="1" id="KW-0812">Transmembrane</keyword>